<dbReference type="EMBL" id="CP017755">
    <property type="protein sequence ID" value="AOZ09705.1"/>
    <property type="molecule type" value="Genomic_DNA"/>
</dbReference>
<dbReference type="InterPro" id="IPR011234">
    <property type="entry name" value="Fumarylacetoacetase-like_C"/>
</dbReference>
<dbReference type="SUPFAM" id="SSF56529">
    <property type="entry name" value="FAH"/>
    <property type="match status" value="1"/>
</dbReference>
<dbReference type="PANTHER" id="PTHR11820">
    <property type="entry name" value="ACYLPYRUVASE"/>
    <property type="match status" value="1"/>
</dbReference>
<evidence type="ECO:0000256" key="1">
    <source>
        <dbReference type="ARBA" id="ARBA00022723"/>
    </source>
</evidence>
<name>A0ABM6FD65_9BURK</name>
<keyword evidence="3" id="KW-0413">Isomerase</keyword>
<keyword evidence="4" id="KW-1185">Reference proteome</keyword>
<dbReference type="Gene3D" id="3.90.850.10">
    <property type="entry name" value="Fumarylacetoacetase-like, C-terminal domain"/>
    <property type="match status" value="1"/>
</dbReference>
<sequence length="261" mass="27208">MTRLARIAVRGGQPATAEVEATSGLPLDGGRTLDPAAFRWLPAVTGTVYGALLNYRGALAALGDSVHAAPYQAPPAAPILYLKPANTLAGHLAEVELAPGTETLEIGAALGIVIGRRATRIDAARAADYIAGYTVVSDVSVPHASYYRPAVRHKCRDGYCPIGPWITPRAAVADAGALALSVRINGEVRQRNHTSNLIRPVEQLLAEVSAFMSLEAGDVLLAGVPEGAPLARAGDVVEIEIEHVGRLQHRVVAAARSGEAA</sequence>
<evidence type="ECO:0000313" key="3">
    <source>
        <dbReference type="EMBL" id="AOZ09705.1"/>
    </source>
</evidence>
<proteinExistence type="predicted"/>
<organism evidence="3 4">
    <name type="scientific">Cupriavidus malaysiensis</name>
    <dbReference type="NCBI Taxonomy" id="367825"/>
    <lineage>
        <taxon>Bacteria</taxon>
        <taxon>Pseudomonadati</taxon>
        <taxon>Pseudomonadota</taxon>
        <taxon>Betaproteobacteria</taxon>
        <taxon>Burkholderiales</taxon>
        <taxon>Burkholderiaceae</taxon>
        <taxon>Cupriavidus</taxon>
    </lineage>
</organism>
<dbReference type="InterPro" id="IPR036663">
    <property type="entry name" value="Fumarylacetoacetase_C_sf"/>
</dbReference>
<gene>
    <name evidence="3" type="ORF">BKK80_28755</name>
</gene>
<dbReference type="Pfam" id="PF01557">
    <property type="entry name" value="FAA_hydrolase"/>
    <property type="match status" value="1"/>
</dbReference>
<dbReference type="PANTHER" id="PTHR11820:SF114">
    <property type="entry name" value="4-HYDROXYPHENYLACETATE CATABOLISM PROTEIN"/>
    <property type="match status" value="1"/>
</dbReference>
<reference evidence="3 4" key="1">
    <citation type="submission" date="2016-10" db="EMBL/GenBank/DDBJ databases">
        <title>Complete genome sequences of three Cupriavidus strains isolated from various Malaysian environments.</title>
        <authorList>
            <person name="Abdullah A.A.-A."/>
            <person name="Shafie N.A.H."/>
            <person name="Lau N.S."/>
        </authorList>
    </citation>
    <scope>NUCLEOTIDE SEQUENCE [LARGE SCALE GENOMIC DNA]</scope>
    <source>
        <strain evidence="3 4">USMAA1020</strain>
    </source>
</reference>
<evidence type="ECO:0000313" key="4">
    <source>
        <dbReference type="Proteomes" id="UP000177515"/>
    </source>
</evidence>
<accession>A0ABM6FD65</accession>
<feature type="domain" description="Fumarylacetoacetase-like C-terminal" evidence="2">
    <location>
        <begin position="47"/>
        <end position="252"/>
    </location>
</feature>
<dbReference type="GO" id="GO:0016853">
    <property type="term" value="F:isomerase activity"/>
    <property type="evidence" value="ECO:0007669"/>
    <property type="project" value="UniProtKB-KW"/>
</dbReference>
<dbReference type="InterPro" id="IPR012686">
    <property type="entry name" value="HPA_isomer/decarb_N"/>
</dbReference>
<evidence type="ECO:0000259" key="2">
    <source>
        <dbReference type="Pfam" id="PF01557"/>
    </source>
</evidence>
<protein>
    <submittedName>
        <fullName evidence="3">4-hydroxyphenylacetate isomerase</fullName>
    </submittedName>
</protein>
<dbReference type="Proteomes" id="UP000177515">
    <property type="component" value="Chromosome 2"/>
</dbReference>
<keyword evidence="1" id="KW-0479">Metal-binding</keyword>
<dbReference type="NCBIfam" id="TIGR02305">
    <property type="entry name" value="HpaG-N-term"/>
    <property type="match status" value="1"/>
</dbReference>